<dbReference type="SUPFAM" id="SSF54001">
    <property type="entry name" value="Cysteine proteinases"/>
    <property type="match status" value="1"/>
</dbReference>
<evidence type="ECO:0000256" key="4">
    <source>
        <dbReference type="ARBA" id="ARBA00022807"/>
    </source>
</evidence>
<dbReference type="InterPro" id="IPR038765">
    <property type="entry name" value="Papain-like_cys_pep_sf"/>
</dbReference>
<organism evidence="7 8">
    <name type="scientific">Streptomyces tagetis</name>
    <dbReference type="NCBI Taxonomy" id="2820809"/>
    <lineage>
        <taxon>Bacteria</taxon>
        <taxon>Bacillati</taxon>
        <taxon>Actinomycetota</taxon>
        <taxon>Actinomycetes</taxon>
        <taxon>Kitasatosporales</taxon>
        <taxon>Streptomycetaceae</taxon>
        <taxon>Streptomyces</taxon>
    </lineage>
</organism>
<comment type="caution">
    <text evidence="7">The sequence shown here is derived from an EMBL/GenBank/DDBJ whole genome shotgun (WGS) entry which is preliminary data.</text>
</comment>
<dbReference type="Gene3D" id="3.90.1720.10">
    <property type="entry name" value="endopeptidase domain like (from Nostoc punctiforme)"/>
    <property type="match status" value="1"/>
</dbReference>
<feature type="domain" description="NlpC/P60" evidence="6">
    <location>
        <begin position="201"/>
        <end position="321"/>
    </location>
</feature>
<keyword evidence="4" id="KW-0788">Thiol protease</keyword>
<dbReference type="RefSeq" id="WP_210875708.1">
    <property type="nucleotide sequence ID" value="NZ_JAGPNL010000009.1"/>
</dbReference>
<sequence>MAATPKFVELNVADGCGTCAFCTGPSPEGQRTALAGQHAQGRVCRTRAAGALLAIATGVVGIEAGTTTSASALPAPSREGWDGTRYWFRSNGQWRWTSHHSVYVQRTGGAGGTGKAAAPAPAPVRAPARTTASEQAWLPAPSRAGWDGTRYWFRSNGQWRWTSHHSVYVQRTGDTAGSGGAAGTGGTTTAPATPAPPKGNTASLEPALTYALAQLGKPYIWGGNGPTGYDCSGLVQQAYRRAGISLPRVASDQYGATTKISSSSLRRGDLLFWSSNGRQSGVHHVAVYLGGGRYVEAPRPGKNVRISPLSNGYPPTLFGRP</sequence>
<proteinExistence type="inferred from homology"/>
<feature type="region of interest" description="Disordered" evidence="5">
    <location>
        <begin position="172"/>
        <end position="199"/>
    </location>
</feature>
<dbReference type="PANTHER" id="PTHR47053:SF1">
    <property type="entry name" value="MUREIN DD-ENDOPEPTIDASE MEPH-RELATED"/>
    <property type="match status" value="1"/>
</dbReference>
<dbReference type="Pfam" id="PF00877">
    <property type="entry name" value="NLPC_P60"/>
    <property type="match status" value="1"/>
</dbReference>
<evidence type="ECO:0000313" key="8">
    <source>
        <dbReference type="Proteomes" id="UP000677875"/>
    </source>
</evidence>
<reference evidence="7" key="1">
    <citation type="submission" date="2021-04" db="EMBL/GenBank/DDBJ databases">
        <title>Genome seq and assembly of Streptomyces sp. RG38.</title>
        <authorList>
            <person name="Chhetri G."/>
        </authorList>
    </citation>
    <scope>NUCLEOTIDE SEQUENCE</scope>
    <source>
        <strain evidence="7">RG38</strain>
    </source>
</reference>
<dbReference type="GO" id="GO:0006508">
    <property type="term" value="P:proteolysis"/>
    <property type="evidence" value="ECO:0007669"/>
    <property type="project" value="UniProtKB-KW"/>
</dbReference>
<dbReference type="EMBL" id="JAGPNL010000009">
    <property type="protein sequence ID" value="MBQ0830112.1"/>
    <property type="molecule type" value="Genomic_DNA"/>
</dbReference>
<feature type="compositionally biased region" description="Low complexity" evidence="5">
    <location>
        <begin position="187"/>
        <end position="199"/>
    </location>
</feature>
<evidence type="ECO:0000256" key="2">
    <source>
        <dbReference type="ARBA" id="ARBA00022670"/>
    </source>
</evidence>
<name>A0A941B5C3_9ACTN</name>
<comment type="similarity">
    <text evidence="1">Belongs to the peptidase C40 family.</text>
</comment>
<evidence type="ECO:0000256" key="5">
    <source>
        <dbReference type="SAM" id="MobiDB-lite"/>
    </source>
</evidence>
<dbReference type="InterPro" id="IPR051202">
    <property type="entry name" value="Peptidase_C40"/>
</dbReference>
<evidence type="ECO:0000259" key="6">
    <source>
        <dbReference type="PROSITE" id="PS51935"/>
    </source>
</evidence>
<dbReference type="InterPro" id="IPR000064">
    <property type="entry name" value="NLP_P60_dom"/>
</dbReference>
<dbReference type="GO" id="GO:0008234">
    <property type="term" value="F:cysteine-type peptidase activity"/>
    <property type="evidence" value="ECO:0007669"/>
    <property type="project" value="UniProtKB-KW"/>
</dbReference>
<dbReference type="PANTHER" id="PTHR47053">
    <property type="entry name" value="MUREIN DD-ENDOPEPTIDASE MEPH-RELATED"/>
    <property type="match status" value="1"/>
</dbReference>
<evidence type="ECO:0000313" key="7">
    <source>
        <dbReference type="EMBL" id="MBQ0830112.1"/>
    </source>
</evidence>
<dbReference type="AlphaFoldDB" id="A0A941B5C3"/>
<dbReference type="PROSITE" id="PS51935">
    <property type="entry name" value="NLPC_P60"/>
    <property type="match status" value="1"/>
</dbReference>
<dbReference type="Proteomes" id="UP000677875">
    <property type="component" value="Unassembled WGS sequence"/>
</dbReference>
<keyword evidence="3" id="KW-0378">Hydrolase</keyword>
<keyword evidence="2" id="KW-0645">Protease</keyword>
<protein>
    <submittedName>
        <fullName evidence="7">C40 family peptidase</fullName>
    </submittedName>
</protein>
<evidence type="ECO:0000256" key="1">
    <source>
        <dbReference type="ARBA" id="ARBA00007074"/>
    </source>
</evidence>
<evidence type="ECO:0000256" key="3">
    <source>
        <dbReference type="ARBA" id="ARBA00022801"/>
    </source>
</evidence>
<gene>
    <name evidence="7" type="ORF">J5Y05_27025</name>
</gene>
<keyword evidence="8" id="KW-1185">Reference proteome</keyword>
<feature type="compositionally biased region" description="Gly residues" evidence="5">
    <location>
        <begin position="176"/>
        <end position="186"/>
    </location>
</feature>
<accession>A0A941B5C3</accession>